<dbReference type="AlphaFoldDB" id="A0A8S3XI68"/>
<proteinExistence type="predicted"/>
<dbReference type="OrthoDB" id="1101576at2759"/>
<keyword evidence="2" id="KW-1185">Reference proteome</keyword>
<name>A0A8S3XI68_PARAO</name>
<dbReference type="PANTHER" id="PTHR45913:SF5">
    <property type="entry name" value="GENERAL TRANSCRIPTION FACTOR II-I REPEAT DOMAIN-CONTAINING PROTEIN 2A-LIKE PROTEIN"/>
    <property type="match status" value="1"/>
</dbReference>
<evidence type="ECO:0000313" key="2">
    <source>
        <dbReference type="Proteomes" id="UP000691718"/>
    </source>
</evidence>
<organism evidence="1 2">
    <name type="scientific">Parnassius apollo</name>
    <name type="common">Apollo butterfly</name>
    <name type="synonym">Papilio apollo</name>
    <dbReference type="NCBI Taxonomy" id="110799"/>
    <lineage>
        <taxon>Eukaryota</taxon>
        <taxon>Metazoa</taxon>
        <taxon>Ecdysozoa</taxon>
        <taxon>Arthropoda</taxon>
        <taxon>Hexapoda</taxon>
        <taxon>Insecta</taxon>
        <taxon>Pterygota</taxon>
        <taxon>Neoptera</taxon>
        <taxon>Endopterygota</taxon>
        <taxon>Lepidoptera</taxon>
        <taxon>Glossata</taxon>
        <taxon>Ditrysia</taxon>
        <taxon>Papilionoidea</taxon>
        <taxon>Papilionidae</taxon>
        <taxon>Parnassiinae</taxon>
        <taxon>Parnassini</taxon>
        <taxon>Parnassius</taxon>
        <taxon>Parnassius</taxon>
    </lineage>
</organism>
<dbReference type="Proteomes" id="UP000691718">
    <property type="component" value="Unassembled WGS sequence"/>
</dbReference>
<dbReference type="EMBL" id="CAJQZP010001146">
    <property type="protein sequence ID" value="CAG5021719.1"/>
    <property type="molecule type" value="Genomic_DNA"/>
</dbReference>
<accession>A0A8S3XI68</accession>
<evidence type="ECO:0000313" key="1">
    <source>
        <dbReference type="EMBL" id="CAG5021719.1"/>
    </source>
</evidence>
<reference evidence="1" key="1">
    <citation type="submission" date="2021-04" db="EMBL/GenBank/DDBJ databases">
        <authorList>
            <person name="Tunstrom K."/>
        </authorList>
    </citation>
    <scope>NUCLEOTIDE SEQUENCE</scope>
</reference>
<dbReference type="PANTHER" id="PTHR45913">
    <property type="entry name" value="EPM2A-INTERACTING PROTEIN 1"/>
    <property type="match status" value="1"/>
</dbReference>
<protein>
    <submittedName>
        <fullName evidence="1">(apollo) hypothetical protein</fullName>
    </submittedName>
</protein>
<comment type="caution">
    <text evidence="1">The sequence shown here is derived from an EMBL/GenBank/DDBJ whole genome shotgun (WGS) entry which is preliminary data.</text>
</comment>
<sequence length="88" mass="9927">MKRLYESKPLQNYSKYTGSLRKTKFVALKRGLKSQLSLFTKANTKQESAALASFRVALEIGKRGKPFTDGEMVKECLIAVVEKICPKK</sequence>
<gene>
    <name evidence="1" type="ORF">PAPOLLO_LOCUS17594</name>
</gene>